<geneLocation type="plasmid" evidence="1 2">
    <name>unnamed1</name>
</geneLocation>
<dbReference type="RefSeq" id="WP_316704475.1">
    <property type="nucleotide sequence ID" value="NZ_CP136337.1"/>
</dbReference>
<evidence type="ECO:0000313" key="2">
    <source>
        <dbReference type="Proteomes" id="UP001303946"/>
    </source>
</evidence>
<dbReference type="Proteomes" id="UP001303946">
    <property type="component" value="Plasmid unnamed1"/>
</dbReference>
<keyword evidence="2" id="KW-1185">Reference proteome</keyword>
<name>A0ABZ0D7L2_9BURK</name>
<keyword evidence="1" id="KW-0614">Plasmid</keyword>
<proteinExistence type="predicted"/>
<evidence type="ECO:0000313" key="1">
    <source>
        <dbReference type="EMBL" id="WOB11262.1"/>
    </source>
</evidence>
<accession>A0ABZ0D7L2</accession>
<reference evidence="1 2" key="1">
    <citation type="submission" date="2023-10" db="EMBL/GenBank/DDBJ databases">
        <title>Bacteria for the degradation of biodegradable plastic PBAT(Polybutylene adipate terephthalate).</title>
        <authorList>
            <person name="Weon H.-Y."/>
            <person name="Yeon J."/>
        </authorList>
    </citation>
    <scope>NUCLEOTIDE SEQUENCE [LARGE SCALE GENOMIC DNA]</scope>
    <source>
        <strain evidence="1 2">SBD 7-3</strain>
        <plasmid evidence="1 2">unnamed1</plasmid>
    </source>
</reference>
<protein>
    <submittedName>
        <fullName evidence="1">Uncharacterized protein</fullName>
    </submittedName>
</protein>
<sequence length="204" mass="22117">MTKSTVSLFDACYAAAHDAMKRVHVRNYQKIGAYHAGVEAAVSAVEDARVESIDPATLALRLWALRVLAALRAPWTLWAEGLTDGSSAALHAVHRLLEANDIRQLTAPADADQHPRAVAAEVASALGYKIRMDASGGKLGWRWVHQHNLPVVRTTESALTFGSASSAYRNACEHALDLLIHPTWQLPKSLAVLAQFPKEELLAA</sequence>
<gene>
    <name evidence="1" type="ORF">RXV79_26895</name>
</gene>
<organism evidence="1 2">
    <name type="scientific">Piscinibacter gummiphilus</name>
    <dbReference type="NCBI Taxonomy" id="946333"/>
    <lineage>
        <taxon>Bacteria</taxon>
        <taxon>Pseudomonadati</taxon>
        <taxon>Pseudomonadota</taxon>
        <taxon>Betaproteobacteria</taxon>
        <taxon>Burkholderiales</taxon>
        <taxon>Sphaerotilaceae</taxon>
        <taxon>Piscinibacter</taxon>
    </lineage>
</organism>
<dbReference type="EMBL" id="CP136337">
    <property type="protein sequence ID" value="WOB11262.1"/>
    <property type="molecule type" value="Genomic_DNA"/>
</dbReference>